<feature type="transmembrane region" description="Helical" evidence="5">
    <location>
        <begin position="87"/>
        <end position="104"/>
    </location>
</feature>
<dbReference type="Proteomes" id="UP000197468">
    <property type="component" value="Unassembled WGS sequence"/>
</dbReference>
<organism evidence="7 8">
    <name type="scientific">Roseateles aquatilis</name>
    <dbReference type="NCBI Taxonomy" id="431061"/>
    <lineage>
        <taxon>Bacteria</taxon>
        <taxon>Pseudomonadati</taxon>
        <taxon>Pseudomonadota</taxon>
        <taxon>Betaproteobacteria</taxon>
        <taxon>Burkholderiales</taxon>
        <taxon>Sphaerotilaceae</taxon>
        <taxon>Roseateles</taxon>
    </lineage>
</organism>
<dbReference type="SMART" id="SM00387">
    <property type="entry name" value="HATPase_c"/>
    <property type="match status" value="1"/>
</dbReference>
<feature type="transmembrane region" description="Helical" evidence="5">
    <location>
        <begin position="195"/>
        <end position="214"/>
    </location>
</feature>
<evidence type="ECO:0000256" key="4">
    <source>
        <dbReference type="SAM" id="MobiDB-lite"/>
    </source>
</evidence>
<evidence type="ECO:0000256" key="3">
    <source>
        <dbReference type="ARBA" id="ARBA00022553"/>
    </source>
</evidence>
<dbReference type="Pfam" id="PF02518">
    <property type="entry name" value="HATPase_c"/>
    <property type="match status" value="1"/>
</dbReference>
<dbReference type="GO" id="GO:0000155">
    <property type="term" value="F:phosphorelay sensor kinase activity"/>
    <property type="evidence" value="ECO:0007669"/>
    <property type="project" value="InterPro"/>
</dbReference>
<dbReference type="EMBL" id="NIOF01000008">
    <property type="protein sequence ID" value="OWQ87686.1"/>
    <property type="molecule type" value="Genomic_DNA"/>
</dbReference>
<evidence type="ECO:0000256" key="2">
    <source>
        <dbReference type="ARBA" id="ARBA00012438"/>
    </source>
</evidence>
<dbReference type="Gene3D" id="3.30.565.10">
    <property type="entry name" value="Histidine kinase-like ATPase, C-terminal domain"/>
    <property type="match status" value="1"/>
</dbReference>
<dbReference type="InterPro" id="IPR036890">
    <property type="entry name" value="HATPase_C_sf"/>
</dbReference>
<dbReference type="SUPFAM" id="SSF55874">
    <property type="entry name" value="ATPase domain of HSP90 chaperone/DNA topoisomerase II/histidine kinase"/>
    <property type="match status" value="1"/>
</dbReference>
<dbReference type="InterPro" id="IPR003594">
    <property type="entry name" value="HATPase_dom"/>
</dbReference>
<reference evidence="7 8" key="1">
    <citation type="journal article" date="2008" name="Int. J. Syst. Evol. Microbiol.">
        <title>Description of Roseateles aquatilis sp. nov. and Roseateles terrae sp. nov., in the class Betaproteobacteria, and emended description of the genus Roseateles.</title>
        <authorList>
            <person name="Gomila M."/>
            <person name="Bowien B."/>
            <person name="Falsen E."/>
            <person name="Moore E.R."/>
            <person name="Lalucat J."/>
        </authorList>
    </citation>
    <scope>NUCLEOTIDE SEQUENCE [LARGE SCALE GENOMIC DNA]</scope>
    <source>
        <strain evidence="7 8">CCUG 48205</strain>
    </source>
</reference>
<feature type="transmembrane region" description="Helical" evidence="5">
    <location>
        <begin position="110"/>
        <end position="132"/>
    </location>
</feature>
<dbReference type="PANTHER" id="PTHR43065:SF52">
    <property type="entry name" value="SENSOR PROTEIN KINASE PILS"/>
    <property type="match status" value="1"/>
</dbReference>
<feature type="domain" description="Histidine kinase" evidence="6">
    <location>
        <begin position="398"/>
        <end position="609"/>
    </location>
</feature>
<evidence type="ECO:0000259" key="6">
    <source>
        <dbReference type="PROSITE" id="PS50109"/>
    </source>
</evidence>
<dbReference type="InterPro" id="IPR003661">
    <property type="entry name" value="HisK_dim/P_dom"/>
</dbReference>
<dbReference type="AlphaFoldDB" id="A0A246J579"/>
<dbReference type="InterPro" id="IPR004358">
    <property type="entry name" value="Sig_transdc_His_kin-like_C"/>
</dbReference>
<dbReference type="OrthoDB" id="9815750at2"/>
<dbReference type="PROSITE" id="PS50109">
    <property type="entry name" value="HIS_KIN"/>
    <property type="match status" value="1"/>
</dbReference>
<evidence type="ECO:0000313" key="7">
    <source>
        <dbReference type="EMBL" id="OWQ87686.1"/>
    </source>
</evidence>
<name>A0A246J579_9BURK</name>
<keyword evidence="5" id="KW-0472">Membrane</keyword>
<keyword evidence="8" id="KW-1185">Reference proteome</keyword>
<dbReference type="InterPro" id="IPR005467">
    <property type="entry name" value="His_kinase_dom"/>
</dbReference>
<feature type="transmembrane region" description="Helical" evidence="5">
    <location>
        <begin position="226"/>
        <end position="245"/>
    </location>
</feature>
<dbReference type="PRINTS" id="PR00344">
    <property type="entry name" value="BCTRLSENSOR"/>
</dbReference>
<protein>
    <recommendedName>
        <fullName evidence="2">histidine kinase</fullName>
        <ecNumber evidence="2">2.7.13.3</ecNumber>
    </recommendedName>
</protein>
<keyword evidence="5" id="KW-0812">Transmembrane</keyword>
<comment type="caution">
    <text evidence="7">The sequence shown here is derived from an EMBL/GenBank/DDBJ whole genome shotgun (WGS) entry which is preliminary data.</text>
</comment>
<dbReference type="PANTHER" id="PTHR43065">
    <property type="entry name" value="SENSOR HISTIDINE KINASE"/>
    <property type="match status" value="1"/>
</dbReference>
<evidence type="ECO:0000256" key="5">
    <source>
        <dbReference type="SAM" id="Phobius"/>
    </source>
</evidence>
<accession>A0A246J579</accession>
<dbReference type="EC" id="2.7.13.3" evidence="2"/>
<dbReference type="Pfam" id="PF00512">
    <property type="entry name" value="HisKA"/>
    <property type="match status" value="1"/>
</dbReference>
<evidence type="ECO:0000256" key="1">
    <source>
        <dbReference type="ARBA" id="ARBA00000085"/>
    </source>
</evidence>
<dbReference type="CDD" id="cd00082">
    <property type="entry name" value="HisKA"/>
    <property type="match status" value="1"/>
</dbReference>
<feature type="compositionally biased region" description="Basic residues" evidence="4">
    <location>
        <begin position="46"/>
        <end position="58"/>
    </location>
</feature>
<dbReference type="Gene3D" id="1.10.287.130">
    <property type="match status" value="1"/>
</dbReference>
<sequence length="618" mass="67597">MHRVRRAPARQRGAAWPGRPVLHRRAPRQSRGPPGSGRGGPGERGPRRRRAVLTRPARRMPNSDTSQGAISASTVQRLYRAFMGARAALGLALLATQSIAGLMGSRPTTWAALFSLIYGVQVVLAWLLPRWFGGGAETPSKDRAGLTPSQFASSIGVDLLLFSLLQIQDPGGSFGALFFMPALMAGALQPRLRALACAALPSLVLLSVSAWAVLNGHDGGLRISQAGLLGCGLFVVTLLANEIAGRLAREERAARGSLEYARQQADLNRLVIEEMEEGVIVADRRGLVRTANPAARTLLTEGASLRAGPFRLDTTTAWLPLLRAIEQAFSGAPWPEAGRDLLLDFGRGSQRSLRVRMRFTLRPLDGDDLCVLFLEDNRLLEARNRQEKLAAMGRMSAGIAHEIRNPLTAIAQANALLAEDHAQDPRLEQLTRMVASNVERLKRLVDDVMEVAPGIAPVTLTLAVAPLVREYCADWAATQRLPGGDANPLRLEIERDSPLIGFDPEHLRRILINLLDNGLRHAHPGAGSLRVQLVEEGEWVRLSVLSHADAIPAEVERHLFEPFFSTRSRGSGLGLYICRELCERYGGRIDYHRLDAGLNEFRVLLPRLVPPSLESHER</sequence>
<gene>
    <name evidence="7" type="ORF">CDN99_17460</name>
</gene>
<keyword evidence="3" id="KW-0597">Phosphoprotein</keyword>
<dbReference type="SUPFAM" id="SSF47384">
    <property type="entry name" value="Homodimeric domain of signal transducing histidine kinase"/>
    <property type="match status" value="1"/>
</dbReference>
<feature type="compositionally biased region" description="Gly residues" evidence="4">
    <location>
        <begin position="34"/>
        <end position="43"/>
    </location>
</feature>
<evidence type="ECO:0000313" key="8">
    <source>
        <dbReference type="Proteomes" id="UP000197468"/>
    </source>
</evidence>
<dbReference type="SMART" id="SM00388">
    <property type="entry name" value="HisKA"/>
    <property type="match status" value="1"/>
</dbReference>
<proteinExistence type="predicted"/>
<dbReference type="InterPro" id="IPR036097">
    <property type="entry name" value="HisK_dim/P_sf"/>
</dbReference>
<comment type="catalytic activity">
    <reaction evidence="1">
        <text>ATP + protein L-histidine = ADP + protein N-phospho-L-histidine.</text>
        <dbReference type="EC" id="2.7.13.3"/>
    </reaction>
</comment>
<feature type="region of interest" description="Disordered" evidence="4">
    <location>
        <begin position="1"/>
        <end position="68"/>
    </location>
</feature>
<keyword evidence="5" id="KW-1133">Transmembrane helix</keyword>